<evidence type="ECO:0000256" key="2">
    <source>
        <dbReference type="SAM" id="SignalP"/>
    </source>
</evidence>
<dbReference type="SUPFAM" id="SSF50952">
    <property type="entry name" value="Soluble quinoprotein glucose dehydrogenase"/>
    <property type="match status" value="1"/>
</dbReference>
<gene>
    <name evidence="4" type="ORF">RZS28_15320</name>
</gene>
<evidence type="ECO:0000313" key="5">
    <source>
        <dbReference type="Proteomes" id="UP001626536"/>
    </source>
</evidence>
<dbReference type="RefSeq" id="WP_407338603.1">
    <property type="nucleotide sequence ID" value="NZ_CP136862.1"/>
</dbReference>
<feature type="compositionally biased region" description="Low complexity" evidence="1">
    <location>
        <begin position="43"/>
        <end position="54"/>
    </location>
</feature>
<dbReference type="InterPro" id="IPR012938">
    <property type="entry name" value="Glc/Sorbosone_DH"/>
</dbReference>
<dbReference type="PANTHER" id="PTHR19328:SF40">
    <property type="entry name" value="BLL0591 PROTEIN"/>
    <property type="match status" value="1"/>
</dbReference>
<feature type="chain" id="PRO_5047195755" evidence="2">
    <location>
        <begin position="35"/>
        <end position="431"/>
    </location>
</feature>
<feature type="signal peptide" evidence="2">
    <location>
        <begin position="1"/>
        <end position="34"/>
    </location>
</feature>
<accession>A0ABZ0HS32</accession>
<feature type="region of interest" description="Disordered" evidence="1">
    <location>
        <begin position="43"/>
        <end position="62"/>
    </location>
</feature>
<dbReference type="InterPro" id="IPR011042">
    <property type="entry name" value="6-blade_b-propeller_TolB-like"/>
</dbReference>
<dbReference type="Proteomes" id="UP001626536">
    <property type="component" value="Chromosome"/>
</dbReference>
<evidence type="ECO:0000313" key="4">
    <source>
        <dbReference type="EMBL" id="WOJ89160.1"/>
    </source>
</evidence>
<reference evidence="4 5" key="1">
    <citation type="submission" date="2023-10" db="EMBL/GenBank/DDBJ databases">
        <title>Novel methanotroph of the genus Methylocapsa from a subarctic wetland.</title>
        <authorList>
            <person name="Belova S.E."/>
            <person name="Oshkin I.Y."/>
            <person name="Miroshnikov K."/>
            <person name="Dedysh S.N."/>
        </authorList>
    </citation>
    <scope>NUCLEOTIDE SEQUENCE [LARGE SCALE GENOMIC DNA]</scope>
    <source>
        <strain evidence="4 5">RX1</strain>
    </source>
</reference>
<dbReference type="EMBL" id="CP136862">
    <property type="protein sequence ID" value="WOJ89160.1"/>
    <property type="molecule type" value="Genomic_DNA"/>
</dbReference>
<organism evidence="4 5">
    <name type="scientific">Methylocapsa polymorpha</name>
    <dbReference type="NCBI Taxonomy" id="3080828"/>
    <lineage>
        <taxon>Bacteria</taxon>
        <taxon>Pseudomonadati</taxon>
        <taxon>Pseudomonadota</taxon>
        <taxon>Alphaproteobacteria</taxon>
        <taxon>Hyphomicrobiales</taxon>
        <taxon>Beijerinckiaceae</taxon>
        <taxon>Methylocapsa</taxon>
    </lineage>
</organism>
<feature type="domain" description="Glucose/Sorbosone dehydrogenase" evidence="3">
    <location>
        <begin position="186"/>
        <end position="424"/>
    </location>
</feature>
<dbReference type="PANTHER" id="PTHR19328">
    <property type="entry name" value="HEDGEHOG-INTERACTING PROTEIN"/>
    <property type="match status" value="1"/>
</dbReference>
<dbReference type="PROSITE" id="PS51257">
    <property type="entry name" value="PROKAR_LIPOPROTEIN"/>
    <property type="match status" value="1"/>
</dbReference>
<protein>
    <submittedName>
        <fullName evidence="4">PQQ-dependent sugar dehydrogenase</fullName>
    </submittedName>
</protein>
<name>A0ABZ0HS32_9HYPH</name>
<dbReference type="Gene3D" id="2.120.10.30">
    <property type="entry name" value="TolB, C-terminal domain"/>
    <property type="match status" value="1"/>
</dbReference>
<evidence type="ECO:0000259" key="3">
    <source>
        <dbReference type="Pfam" id="PF07995"/>
    </source>
</evidence>
<sequence>MFQPQEKPCRARLAVCISALAFACAIALAASAQAAKDGASPAEAAKAEAPAQDSTRVPQDSPKVKELEQSLAAIRLPPGFSISLYALVPGARDIAVGPQGKAIFVGTRGNKVYAVVDHARLGRADEVVEFAPAIEMKMPHGVCFAKDGVLFLAEQNRVLSFADAESSYRNPAIAAKTIVAQGALIPKEDESDNHSTRVCRVGPDGKLYISLGQPYNVPPHEKLAEFSKWGIGGIIRMKQDGSGREIFASGIRNSVGMDFNPVDQILWFTDNQVDRMGDDIPPGELNRALKAGLNFGFPWYGGGHTRTEDYKNDTPPKDVVFPQVEMVAHAADLGMTFYRGSQFPPQYRGGIFSAQHGSWNRTIPIGARVMFTSLKANGSAKKTEPFAEGWRQEDGSYSGRPVDVAELPDGSLLVSDDYNGALYRIAYIPPK</sequence>
<keyword evidence="5" id="KW-1185">Reference proteome</keyword>
<keyword evidence="2" id="KW-0732">Signal</keyword>
<dbReference type="InterPro" id="IPR011041">
    <property type="entry name" value="Quinoprot_gluc/sorb_DH_b-prop"/>
</dbReference>
<proteinExistence type="predicted"/>
<evidence type="ECO:0000256" key="1">
    <source>
        <dbReference type="SAM" id="MobiDB-lite"/>
    </source>
</evidence>
<dbReference type="Pfam" id="PF07995">
    <property type="entry name" value="GSDH"/>
    <property type="match status" value="1"/>
</dbReference>